<feature type="compositionally biased region" description="Pro residues" evidence="17">
    <location>
        <begin position="1794"/>
        <end position="1805"/>
    </location>
</feature>
<dbReference type="PROSITE" id="PS00107">
    <property type="entry name" value="PROTEIN_KINASE_ATP"/>
    <property type="match status" value="1"/>
</dbReference>
<evidence type="ECO:0000256" key="6">
    <source>
        <dbReference type="ARBA" id="ARBA00022723"/>
    </source>
</evidence>
<dbReference type="Pfam" id="PF00130">
    <property type="entry name" value="C1_1"/>
    <property type="match status" value="1"/>
</dbReference>
<dbReference type="InterPro" id="IPR017441">
    <property type="entry name" value="Protein_kinase_ATP_BS"/>
</dbReference>
<feature type="compositionally biased region" description="Low complexity" evidence="17">
    <location>
        <begin position="1726"/>
        <end position="1753"/>
    </location>
</feature>
<dbReference type="CDD" id="cd00132">
    <property type="entry name" value="CRIB"/>
    <property type="match status" value="1"/>
</dbReference>
<dbReference type="PROSITE" id="PS50108">
    <property type="entry name" value="CRIB"/>
    <property type="match status" value="1"/>
</dbReference>
<dbReference type="Pfam" id="PF15796">
    <property type="entry name" value="KELK"/>
    <property type="match status" value="1"/>
</dbReference>
<name>A0A8J2RYJ8_9CRUS</name>
<evidence type="ECO:0000256" key="14">
    <source>
        <dbReference type="ARBA" id="ARBA00048679"/>
    </source>
</evidence>
<dbReference type="GO" id="GO:0031032">
    <property type="term" value="P:actomyosin structure organization"/>
    <property type="evidence" value="ECO:0007669"/>
    <property type="project" value="TreeGrafter"/>
</dbReference>
<comment type="catalytic activity">
    <reaction evidence="14">
        <text>L-seryl-[protein] + ATP = O-phospho-L-seryl-[protein] + ADP + H(+)</text>
        <dbReference type="Rhea" id="RHEA:17989"/>
        <dbReference type="Rhea" id="RHEA-COMP:9863"/>
        <dbReference type="Rhea" id="RHEA-COMP:11604"/>
        <dbReference type="ChEBI" id="CHEBI:15378"/>
        <dbReference type="ChEBI" id="CHEBI:29999"/>
        <dbReference type="ChEBI" id="CHEBI:30616"/>
        <dbReference type="ChEBI" id="CHEBI:83421"/>
        <dbReference type="ChEBI" id="CHEBI:456216"/>
        <dbReference type="EC" id="2.7.11.1"/>
    </reaction>
</comment>
<dbReference type="InterPro" id="IPR008271">
    <property type="entry name" value="Ser/Thr_kinase_AS"/>
</dbReference>
<feature type="domain" description="AGC-kinase C-terminal" evidence="23">
    <location>
        <begin position="375"/>
        <end position="445"/>
    </location>
</feature>
<dbReference type="Gene3D" id="3.30.60.20">
    <property type="match status" value="1"/>
</dbReference>
<dbReference type="FunFam" id="3.30.200.20:FF:001209">
    <property type="entry name" value="Serine/threonine-protein kinase MRCK beta"/>
    <property type="match status" value="1"/>
</dbReference>
<dbReference type="Pfam" id="PF00780">
    <property type="entry name" value="CNH"/>
    <property type="match status" value="1"/>
</dbReference>
<dbReference type="FunFam" id="3.30.60.20:FF:000005">
    <property type="entry name" value="Non-specific serine/threonine protein kinase"/>
    <property type="match status" value="1"/>
</dbReference>
<dbReference type="Gene3D" id="1.10.510.10">
    <property type="entry name" value="Transferase(Phosphotransferase) domain 1"/>
    <property type="match status" value="1"/>
</dbReference>
<dbReference type="CDD" id="cd20809">
    <property type="entry name" value="C1_MRCK"/>
    <property type="match status" value="1"/>
</dbReference>
<dbReference type="PROSITE" id="PS50081">
    <property type="entry name" value="ZF_DAG_PE_2"/>
    <property type="match status" value="1"/>
</dbReference>
<keyword evidence="6" id="KW-0479">Metal-binding</keyword>
<dbReference type="SMART" id="SM00133">
    <property type="entry name" value="S_TK_X"/>
    <property type="match status" value="1"/>
</dbReference>
<feature type="region of interest" description="Disordered" evidence="17">
    <location>
        <begin position="1633"/>
        <end position="1671"/>
    </location>
</feature>
<evidence type="ECO:0000256" key="2">
    <source>
        <dbReference type="ARBA" id="ARBA00012513"/>
    </source>
</evidence>
<dbReference type="GO" id="GO:0004674">
    <property type="term" value="F:protein serine/threonine kinase activity"/>
    <property type="evidence" value="ECO:0007669"/>
    <property type="project" value="UniProtKB-KW"/>
</dbReference>
<dbReference type="Gene3D" id="3.30.200.20">
    <property type="entry name" value="Phosphorylase Kinase, domain 1"/>
    <property type="match status" value="1"/>
</dbReference>
<proteinExistence type="inferred from homology"/>
<reference evidence="24" key="1">
    <citation type="submission" date="2021-11" db="EMBL/GenBank/DDBJ databases">
        <authorList>
            <person name="Schell T."/>
        </authorList>
    </citation>
    <scope>NUCLEOTIDE SEQUENCE</scope>
    <source>
        <strain evidence="24">M5</strain>
    </source>
</reference>
<dbReference type="OrthoDB" id="6764942at2759"/>
<feature type="compositionally biased region" description="Basic and acidic residues" evidence="17">
    <location>
        <begin position="1917"/>
        <end position="1927"/>
    </location>
</feature>
<evidence type="ECO:0000256" key="10">
    <source>
        <dbReference type="ARBA" id="ARBA00022833"/>
    </source>
</evidence>
<dbReference type="SUPFAM" id="SSF50729">
    <property type="entry name" value="PH domain-like"/>
    <property type="match status" value="1"/>
</dbReference>
<dbReference type="Pfam" id="PF00069">
    <property type="entry name" value="Pkinase"/>
    <property type="match status" value="1"/>
</dbReference>
<dbReference type="GO" id="GO:0008270">
    <property type="term" value="F:zinc ion binding"/>
    <property type="evidence" value="ECO:0007669"/>
    <property type="project" value="UniProtKB-KW"/>
</dbReference>
<feature type="domain" description="CRIB" evidence="21">
    <location>
        <begin position="1672"/>
        <end position="1685"/>
    </location>
</feature>
<dbReference type="FunFam" id="1.10.510.10:FF:000014">
    <property type="entry name" value="Non-specific serine/threonine protein kinase"/>
    <property type="match status" value="1"/>
</dbReference>
<keyword evidence="9" id="KW-0418">Kinase</keyword>
<evidence type="ECO:0000256" key="16">
    <source>
        <dbReference type="SAM" id="Coils"/>
    </source>
</evidence>
<evidence type="ECO:0000256" key="1">
    <source>
        <dbReference type="ARBA" id="ARBA00005719"/>
    </source>
</evidence>
<dbReference type="InterPro" id="IPR000719">
    <property type="entry name" value="Prot_kinase_dom"/>
</dbReference>
<dbReference type="Pfam" id="PF25346">
    <property type="entry name" value="PH_MRCK"/>
    <property type="match status" value="1"/>
</dbReference>
<dbReference type="CDD" id="cd01243">
    <property type="entry name" value="PH_MRCK"/>
    <property type="match status" value="1"/>
</dbReference>
<dbReference type="GO" id="GO:0005524">
    <property type="term" value="F:ATP binding"/>
    <property type="evidence" value="ECO:0007669"/>
    <property type="project" value="UniProtKB-UniRule"/>
</dbReference>
<keyword evidence="11 15" id="KW-0067">ATP-binding</keyword>
<evidence type="ECO:0000256" key="3">
    <source>
        <dbReference type="ARBA" id="ARBA00022527"/>
    </source>
</evidence>
<dbReference type="InterPro" id="IPR031597">
    <property type="entry name" value="KELK"/>
</dbReference>
<dbReference type="PROSITE" id="PS50011">
    <property type="entry name" value="PROTEIN_KINASE_DOM"/>
    <property type="match status" value="1"/>
</dbReference>
<feature type="region of interest" description="Disordered" evidence="17">
    <location>
        <begin position="1718"/>
        <end position="1758"/>
    </location>
</feature>
<evidence type="ECO:0000259" key="22">
    <source>
        <dbReference type="PROSITE" id="PS50219"/>
    </source>
</evidence>
<dbReference type="InterPro" id="IPR001180">
    <property type="entry name" value="CNH_dom"/>
</dbReference>
<dbReference type="EMBL" id="CAKKLH010000292">
    <property type="protein sequence ID" value="CAH0109582.1"/>
    <property type="molecule type" value="Genomic_DNA"/>
</dbReference>
<dbReference type="SMART" id="SM00109">
    <property type="entry name" value="C1"/>
    <property type="match status" value="1"/>
</dbReference>
<dbReference type="GO" id="GO:0005856">
    <property type="term" value="C:cytoskeleton"/>
    <property type="evidence" value="ECO:0007669"/>
    <property type="project" value="TreeGrafter"/>
</dbReference>
<dbReference type="PROSITE" id="PS50003">
    <property type="entry name" value="PH_DOMAIN"/>
    <property type="match status" value="1"/>
</dbReference>
<evidence type="ECO:0000256" key="9">
    <source>
        <dbReference type="ARBA" id="ARBA00022777"/>
    </source>
</evidence>
<keyword evidence="3" id="KW-0723">Serine/threonine-protein kinase</keyword>
<dbReference type="PROSITE" id="PS50219">
    <property type="entry name" value="CNH"/>
    <property type="match status" value="1"/>
</dbReference>
<dbReference type="InterPro" id="IPR000961">
    <property type="entry name" value="AGC-kinase_C"/>
</dbReference>
<dbReference type="InterPro" id="IPR050839">
    <property type="entry name" value="Rho-assoc_Ser/Thr_Kinase"/>
</dbReference>
<feature type="region of interest" description="Disordered" evidence="17">
    <location>
        <begin position="1784"/>
        <end position="1927"/>
    </location>
</feature>
<dbReference type="Gene3D" id="2.30.29.30">
    <property type="entry name" value="Pleckstrin-homology domain (PH domain)/Phosphotyrosine-binding domain (PTB)"/>
    <property type="match status" value="1"/>
</dbReference>
<comment type="catalytic activity">
    <reaction evidence="13">
        <text>L-threonyl-[protein] + ATP = O-phospho-L-threonyl-[protein] + ADP + H(+)</text>
        <dbReference type="Rhea" id="RHEA:46608"/>
        <dbReference type="Rhea" id="RHEA-COMP:11060"/>
        <dbReference type="Rhea" id="RHEA-COMP:11605"/>
        <dbReference type="ChEBI" id="CHEBI:15378"/>
        <dbReference type="ChEBI" id="CHEBI:30013"/>
        <dbReference type="ChEBI" id="CHEBI:30616"/>
        <dbReference type="ChEBI" id="CHEBI:61977"/>
        <dbReference type="ChEBI" id="CHEBI:456216"/>
        <dbReference type="EC" id="2.7.11.1"/>
    </reaction>
</comment>
<evidence type="ECO:0000256" key="15">
    <source>
        <dbReference type="PROSITE-ProRule" id="PRU10141"/>
    </source>
</evidence>
<evidence type="ECO:0000256" key="12">
    <source>
        <dbReference type="ARBA" id="ARBA00023054"/>
    </source>
</evidence>
<evidence type="ECO:0000256" key="7">
    <source>
        <dbReference type="ARBA" id="ARBA00022741"/>
    </source>
</evidence>
<feature type="compositionally biased region" description="Low complexity" evidence="17">
    <location>
        <begin position="1806"/>
        <end position="1817"/>
    </location>
</feature>
<evidence type="ECO:0000313" key="24">
    <source>
        <dbReference type="EMBL" id="CAH0109582.1"/>
    </source>
</evidence>
<dbReference type="SMART" id="SM00220">
    <property type="entry name" value="S_TKc"/>
    <property type="match status" value="1"/>
</dbReference>
<dbReference type="Proteomes" id="UP000789390">
    <property type="component" value="Unassembled WGS sequence"/>
</dbReference>
<dbReference type="SMART" id="SM00233">
    <property type="entry name" value="PH"/>
    <property type="match status" value="1"/>
</dbReference>
<feature type="compositionally biased region" description="Pro residues" evidence="17">
    <location>
        <begin position="1825"/>
        <end position="1840"/>
    </location>
</feature>
<dbReference type="CDD" id="cd05597">
    <property type="entry name" value="STKc_DMPK_like"/>
    <property type="match status" value="1"/>
</dbReference>
<protein>
    <recommendedName>
        <fullName evidence="2">non-specific serine/threonine protein kinase</fullName>
        <ecNumber evidence="2">2.7.11.1</ecNumber>
    </recommendedName>
</protein>
<dbReference type="Pfam" id="PF00433">
    <property type="entry name" value="Pkinase_C"/>
    <property type="match status" value="1"/>
</dbReference>
<feature type="binding site" evidence="15">
    <location>
        <position position="136"/>
    </location>
    <ligand>
        <name>ATP</name>
        <dbReference type="ChEBI" id="CHEBI:30616"/>
    </ligand>
</feature>
<dbReference type="InterPro" id="IPR000095">
    <property type="entry name" value="CRIB_dom"/>
</dbReference>
<feature type="region of interest" description="Disordered" evidence="17">
    <location>
        <begin position="976"/>
        <end position="1059"/>
    </location>
</feature>
<dbReference type="PROSITE" id="PS00479">
    <property type="entry name" value="ZF_DAG_PE_1"/>
    <property type="match status" value="1"/>
</dbReference>
<accession>A0A8J2RYJ8</accession>
<evidence type="ECO:0000256" key="8">
    <source>
        <dbReference type="ARBA" id="ARBA00022771"/>
    </source>
</evidence>
<feature type="compositionally biased region" description="Low complexity" evidence="17">
    <location>
        <begin position="995"/>
        <end position="1009"/>
    </location>
</feature>
<keyword evidence="8" id="KW-0863">Zinc-finger</keyword>
<dbReference type="InterPro" id="IPR057529">
    <property type="entry name" value="MRCK/ROCK_PH"/>
</dbReference>
<keyword evidence="5" id="KW-0808">Transferase</keyword>
<feature type="compositionally biased region" description="Basic and acidic residues" evidence="17">
    <location>
        <begin position="1652"/>
        <end position="1669"/>
    </location>
</feature>
<dbReference type="SUPFAM" id="SSF56112">
    <property type="entry name" value="Protein kinase-like (PK-like)"/>
    <property type="match status" value="1"/>
</dbReference>
<comment type="similarity">
    <text evidence="1">Belongs to the protein kinase superfamily. AGC Ser/Thr protein kinase family. DMPK subfamily.</text>
</comment>
<dbReference type="SMART" id="SM00036">
    <property type="entry name" value="CNH"/>
    <property type="match status" value="1"/>
</dbReference>
<dbReference type="CDD" id="cd00176">
    <property type="entry name" value="SPEC"/>
    <property type="match status" value="1"/>
</dbReference>
<dbReference type="InterPro" id="IPR018159">
    <property type="entry name" value="Spectrin/alpha-actinin"/>
</dbReference>
<dbReference type="Gene3D" id="1.20.5.340">
    <property type="match status" value="1"/>
</dbReference>
<feature type="compositionally biased region" description="Polar residues" evidence="17">
    <location>
        <begin position="1850"/>
        <end position="1875"/>
    </location>
</feature>
<feature type="region of interest" description="Disordered" evidence="17">
    <location>
        <begin position="1077"/>
        <end position="1101"/>
    </location>
</feature>
<gene>
    <name evidence="24" type="ORF">DGAL_LOCUS13063</name>
</gene>
<evidence type="ECO:0000259" key="19">
    <source>
        <dbReference type="PROSITE" id="PS50011"/>
    </source>
</evidence>
<feature type="coiled-coil region" evidence="16">
    <location>
        <begin position="913"/>
        <end position="947"/>
    </location>
</feature>
<feature type="region of interest" description="Disordered" evidence="17">
    <location>
        <begin position="479"/>
        <end position="503"/>
    </location>
</feature>
<dbReference type="FunFam" id="2.30.29.30:FF:000032">
    <property type="entry name" value="Non-specific serine/threonine protein kinase"/>
    <property type="match status" value="1"/>
</dbReference>
<evidence type="ECO:0000313" key="25">
    <source>
        <dbReference type="Proteomes" id="UP000789390"/>
    </source>
</evidence>
<keyword evidence="25" id="KW-1185">Reference proteome</keyword>
<organism evidence="24 25">
    <name type="scientific">Daphnia galeata</name>
    <dbReference type="NCBI Taxonomy" id="27404"/>
    <lineage>
        <taxon>Eukaryota</taxon>
        <taxon>Metazoa</taxon>
        <taxon>Ecdysozoa</taxon>
        <taxon>Arthropoda</taxon>
        <taxon>Crustacea</taxon>
        <taxon>Branchiopoda</taxon>
        <taxon>Diplostraca</taxon>
        <taxon>Cladocera</taxon>
        <taxon>Anomopoda</taxon>
        <taxon>Daphniidae</taxon>
        <taxon>Daphnia</taxon>
    </lineage>
</organism>
<dbReference type="InterPro" id="IPR017892">
    <property type="entry name" value="Pkinase_C"/>
</dbReference>
<evidence type="ECO:0000256" key="4">
    <source>
        <dbReference type="ARBA" id="ARBA00022553"/>
    </source>
</evidence>
<dbReference type="PANTHER" id="PTHR22988">
    <property type="entry name" value="MYOTONIC DYSTROPHY S/T KINASE-RELATED"/>
    <property type="match status" value="1"/>
</dbReference>
<sequence length="1927" mass="215052">MAAAASSAAGTSVMAADLSPVERRLKQLERLLLTSGEDGAVTTATSSSSSTSTITISVETLLDALLVLYDECFTSALRREKTVSDFLELMKPSVSQIKSLRLTRDDFELIKVIGRGAFGEVCVVKLRHTERVYAMKILNKWVMLKRAEAACFHEERDVLVRGDRRWITDLHYAFQDENNLYLVMDYYCGGDLLTLLSKFEDRLPEDMAKFYLAEMVLAIDSIHRLRYVHRDIKPDNVLLDANGHIRLADFGSCLRLREDGTVQSNVAIGTPDYISPEILRAMEDGQGRYGPECDWWSLGVCMYEMLYGETPFYAESLVETYGRIMNHKSCFDFPTDSGLEVSEDGKDLMRRLICSAEYRLGQNGLSDFQNHPWFSGIDWDNIRDSTAPYIPEVSSPTDTSNFDVDDTDLRSADVLPPTANSVFSALHLPFLGFTYTQGSLLTDMNRLLIHSNGTGDGYTPAVGTTAALTHGAASATASTALNGSSGGDSGPVNSSGNNNDVRRLQDEVNQLTKRNGELMQQLSRAEQNGKEMSALMKKDFELSEGEKSQKIKEMEKSQRQWKQEKDELVREMTDTQEKLRLQSKELKDAIGQRKLAMTEYTEVSDKLSELRQQKAKLSRQVRDKEEELEGTLQKMDALRNDLRRAEKLRRDLEARAEELQADVVREKRLRERAEEHARSLHEDMERLQQKAQAGEAAMNSLELNQELARLRSELEKQEMQHKELASQLSSRHAVELSALNEQLMEADNMRATYEKESALLKEKVEQSRQESAVENEEVIVEVRRAHEREKQLLLEDTKRVVAELEQELSELRSKQAAVAQWEAQISEIIQWVSDEKDARGYLQALTSKMTEEMENLKTQGVGGTPSNQEKNWKNRRSQKLDKMEILNLQSSLQSEIQAKESIREELTQIRADFIAMQKELWEVKQQREELARELVRKDSQMKEMQQRLESGDGFLDRPISQMSFLEQFLKESSIRGRAASADSEEGDIEDNRAPSVLSSSNKSASDLSSPVQSGPSHHISPLHPGQQSQTDGGNGGSPFGQRSMDRSSGHIMQGPGMMDMSQNQHMMQMQMQLQQTLNLSHPSPSNSSAGSMPLHSSPLTSTLSLRSKSHQFLVRSFPSPLKCNHCTSLMVGLSRQGVVCEVCGFACHVSCKDKVPPLCPLPTDQTKRPLGIDPTRGIGTAYEGYVKVPKPGGVKKGWLRQFVVVCDFKLFLYDISAERNAQPSVSVSQVLDMRDEQFEVSSVRDSDVIHANKKDIPCIFRVSTSMMDPPGLRNHLLMLADTESEKTKWVVALNELHRILKRNKLPNRAVFKPKEVMDNSITLIKTAGSGAVIDTDRLAIGTEEGLLCIDLDREEIARVGESKRIYQIDYLPEEQLLVVICGKQHHVRLVPVRALDGDDVEWIKVADTKACISFTTGILRQGHGTQAAVYCLCVAVKRQVLLFEITRTKARHKRLRDILLPTPAQCLNVISDGRLVVGYPSGFAVYSLMGDQHPMSLVQSEHPSISFINHHPLDALRAVEINSQEFLLVFSTLAIYVDYQGRKSREKEIMYPAPPLAIVNYDGHLLIYSETHVDVIDCFTGDWVQTLNLKRCLPLNHNGLLSASFATEQPYVVYLRNINKVCDAVNVPESEVTLGGQSRAGSNQPRTRRRFSVRENNRTSKPANNDRRSKMISAPSNFNHISHMGPGDGIQMQRLLDLPQLDKVDQFVPHQGAQHLPGAIPLAGMSTSSSNTSIAGSPSHMMTLQQQQQQQQQGIQRVGSDSVFYRASSAIDHGDGLQVRSMFQQSGSKLSAPRVPPQPADPSPPRRSISQSGNSSSVHNGVPLPGLPPRRPAPQAPPHQRPSLHISGPILTSSTLARTPEGSQITPMTPSSGLSGQHVPFSFSTPHDMATNGSPRHSIASNSSGLSNPPSPGVTSHLRDSRDSYES</sequence>
<dbReference type="SMART" id="SM00285">
    <property type="entry name" value="PBD"/>
    <property type="match status" value="1"/>
</dbReference>
<dbReference type="InterPro" id="IPR011993">
    <property type="entry name" value="PH-like_dom_sf"/>
</dbReference>
<dbReference type="GO" id="GO:0005737">
    <property type="term" value="C:cytoplasm"/>
    <property type="evidence" value="ECO:0007669"/>
    <property type="project" value="TreeGrafter"/>
</dbReference>
<keyword evidence="10" id="KW-0862">Zinc</keyword>
<keyword evidence="4" id="KW-0597">Phosphoprotein</keyword>
<feature type="domain" description="Protein kinase" evidence="19">
    <location>
        <begin position="107"/>
        <end position="374"/>
    </location>
</feature>
<evidence type="ECO:0000259" key="21">
    <source>
        <dbReference type="PROSITE" id="PS50108"/>
    </source>
</evidence>
<dbReference type="EC" id="2.7.11.1" evidence="2"/>
<evidence type="ECO:0000256" key="17">
    <source>
        <dbReference type="SAM" id="MobiDB-lite"/>
    </source>
</evidence>
<evidence type="ECO:0000259" key="20">
    <source>
        <dbReference type="PROSITE" id="PS50081"/>
    </source>
</evidence>
<keyword evidence="7 15" id="KW-0547">Nucleotide-binding</keyword>
<feature type="domain" description="PH" evidence="18">
    <location>
        <begin position="1179"/>
        <end position="1298"/>
    </location>
</feature>
<comment type="caution">
    <text evidence="24">The sequence shown here is derived from an EMBL/GenBank/DDBJ whole genome shotgun (WGS) entry which is preliminary data.</text>
</comment>
<dbReference type="InterPro" id="IPR046349">
    <property type="entry name" value="C1-like_sf"/>
</dbReference>
<feature type="compositionally biased region" description="Polar residues" evidence="17">
    <location>
        <begin position="1635"/>
        <end position="1645"/>
    </location>
</feature>
<dbReference type="InterPro" id="IPR002219">
    <property type="entry name" value="PKC_DAG/PE"/>
</dbReference>
<dbReference type="InterPro" id="IPR011009">
    <property type="entry name" value="Kinase-like_dom_sf"/>
</dbReference>
<evidence type="ECO:0000259" key="18">
    <source>
        <dbReference type="PROSITE" id="PS50003"/>
    </source>
</evidence>
<evidence type="ECO:0000259" key="23">
    <source>
        <dbReference type="PROSITE" id="PS51285"/>
    </source>
</evidence>
<keyword evidence="12 16" id="KW-0175">Coiled coil</keyword>
<dbReference type="InterPro" id="IPR001849">
    <property type="entry name" value="PH_domain"/>
</dbReference>
<evidence type="ECO:0000256" key="11">
    <source>
        <dbReference type="ARBA" id="ARBA00022840"/>
    </source>
</evidence>
<feature type="domain" description="CNH" evidence="22">
    <location>
        <begin position="1324"/>
        <end position="1602"/>
    </location>
</feature>
<feature type="region of interest" description="Disordered" evidence="17">
    <location>
        <begin position="541"/>
        <end position="564"/>
    </location>
</feature>
<evidence type="ECO:0000256" key="5">
    <source>
        <dbReference type="ARBA" id="ARBA00022679"/>
    </source>
</evidence>
<feature type="domain" description="Phorbol-ester/DAG-type" evidence="20">
    <location>
        <begin position="1109"/>
        <end position="1159"/>
    </location>
</feature>
<dbReference type="FunFam" id="1.20.5.340:FF:000077">
    <property type="entry name" value="Serine/threonine-protein kinase Genghis Khan-like Protein"/>
    <property type="match status" value="1"/>
</dbReference>
<dbReference type="PANTHER" id="PTHR22988:SF66">
    <property type="entry name" value="SERINE_THREONINE-PROTEIN KINASE GENGHIS KHAN"/>
    <property type="match status" value="1"/>
</dbReference>
<dbReference type="SUPFAM" id="SSF57889">
    <property type="entry name" value="Cysteine-rich domain"/>
    <property type="match status" value="1"/>
</dbReference>
<dbReference type="PROSITE" id="PS00108">
    <property type="entry name" value="PROTEIN_KINASE_ST"/>
    <property type="match status" value="1"/>
</dbReference>
<dbReference type="PROSITE" id="PS51285">
    <property type="entry name" value="AGC_KINASE_CTER"/>
    <property type="match status" value="1"/>
</dbReference>
<evidence type="ECO:0000256" key="13">
    <source>
        <dbReference type="ARBA" id="ARBA00047899"/>
    </source>
</evidence>